<dbReference type="SUPFAM" id="SSF55729">
    <property type="entry name" value="Acyl-CoA N-acyltransferases (Nat)"/>
    <property type="match status" value="1"/>
</dbReference>
<dbReference type="Proteomes" id="UP001620262">
    <property type="component" value="Unassembled WGS sequence"/>
</dbReference>
<comment type="caution">
    <text evidence="2">The sequence shown here is derived from an EMBL/GenBank/DDBJ whole genome shotgun (WGS) entry which is preliminary data.</text>
</comment>
<dbReference type="EMBL" id="JBJDOT010000008">
    <property type="protein sequence ID" value="MFK3863767.1"/>
    <property type="molecule type" value="Genomic_DNA"/>
</dbReference>
<reference evidence="2 3" key="1">
    <citation type="submission" date="2024-11" db="EMBL/GenBank/DDBJ databases">
        <title>The Natural Products Discovery Center: Release of the First 8490 Sequenced Strains for Exploring Actinobacteria Biosynthetic Diversity.</title>
        <authorList>
            <person name="Kalkreuter E."/>
            <person name="Kautsar S.A."/>
            <person name="Yang D."/>
            <person name="Bader C.D."/>
            <person name="Teijaro C.N."/>
            <person name="Fluegel L."/>
            <person name="Davis C.M."/>
            <person name="Simpson J.R."/>
            <person name="Lauterbach L."/>
            <person name="Steele A.D."/>
            <person name="Gui C."/>
            <person name="Meng S."/>
            <person name="Li G."/>
            <person name="Viehrig K."/>
            <person name="Ye F."/>
            <person name="Su P."/>
            <person name="Kiefer A.F."/>
            <person name="Nichols A."/>
            <person name="Cepeda A.J."/>
            <person name="Yan W."/>
            <person name="Fan B."/>
            <person name="Jiang Y."/>
            <person name="Adhikari A."/>
            <person name="Zheng C.-J."/>
            <person name="Schuster L."/>
            <person name="Cowan T.M."/>
            <person name="Smanski M.J."/>
            <person name="Chevrette M.G."/>
            <person name="De Carvalho L.P.S."/>
            <person name="Shen B."/>
        </authorList>
    </citation>
    <scope>NUCLEOTIDE SEQUENCE [LARGE SCALE GENOMIC DNA]</scope>
    <source>
        <strain evidence="2 3">NPDC078403</strain>
    </source>
</reference>
<dbReference type="CDD" id="cd04301">
    <property type="entry name" value="NAT_SF"/>
    <property type="match status" value="1"/>
</dbReference>
<dbReference type="GO" id="GO:0016746">
    <property type="term" value="F:acyltransferase activity"/>
    <property type="evidence" value="ECO:0007669"/>
    <property type="project" value="UniProtKB-KW"/>
</dbReference>
<name>A0ABW8KVG6_9GAMM</name>
<proteinExistence type="predicted"/>
<keyword evidence="2" id="KW-0808">Transferase</keyword>
<keyword evidence="2" id="KW-0012">Acyltransferase</keyword>
<dbReference type="InterPro" id="IPR000182">
    <property type="entry name" value="GNAT_dom"/>
</dbReference>
<dbReference type="InterPro" id="IPR016181">
    <property type="entry name" value="Acyl_CoA_acyltransferase"/>
</dbReference>
<dbReference type="Gene3D" id="3.40.630.30">
    <property type="match status" value="1"/>
</dbReference>
<keyword evidence="3" id="KW-1185">Reference proteome</keyword>
<protein>
    <submittedName>
        <fullName evidence="2">GNAT family N-acetyltransferase</fullName>
        <ecNumber evidence="2">2.3.1.-</ecNumber>
    </submittedName>
</protein>
<dbReference type="EC" id="2.3.1.-" evidence="2"/>
<evidence type="ECO:0000313" key="3">
    <source>
        <dbReference type="Proteomes" id="UP001620262"/>
    </source>
</evidence>
<organism evidence="2 3">
    <name type="scientific">Pseudoalteromonas rhizosphaerae</name>
    <dbReference type="NCBI Taxonomy" id="2518973"/>
    <lineage>
        <taxon>Bacteria</taxon>
        <taxon>Pseudomonadati</taxon>
        <taxon>Pseudomonadota</taxon>
        <taxon>Gammaproteobacteria</taxon>
        <taxon>Alteromonadales</taxon>
        <taxon>Pseudoalteromonadaceae</taxon>
        <taxon>Pseudoalteromonas</taxon>
    </lineage>
</organism>
<sequence length="154" mass="17426">MLLTHVRNTHIKEIMSWFLNEEEVHAWAGPNFRYPYDFNSFKKGLKLDEINSFVLLADDNTLMAFGQFYLRIGRCHLGRLVVNPEYRGGGIVATLITQLSELGQLTLATQTCSLFVLAHNKSAIKAYKKLGFVLADYPEPIPLANCLYMTKTPG</sequence>
<feature type="domain" description="N-acetyltransferase" evidence="1">
    <location>
        <begin position="4"/>
        <end position="154"/>
    </location>
</feature>
<dbReference type="PROSITE" id="PS51186">
    <property type="entry name" value="GNAT"/>
    <property type="match status" value="1"/>
</dbReference>
<accession>A0ABW8KVG6</accession>
<evidence type="ECO:0000313" key="2">
    <source>
        <dbReference type="EMBL" id="MFK3863767.1"/>
    </source>
</evidence>
<evidence type="ECO:0000259" key="1">
    <source>
        <dbReference type="PROSITE" id="PS51186"/>
    </source>
</evidence>
<dbReference type="RefSeq" id="WP_259398525.1">
    <property type="nucleotide sequence ID" value="NZ_JBJDOT010000008.1"/>
</dbReference>
<dbReference type="Pfam" id="PF00583">
    <property type="entry name" value="Acetyltransf_1"/>
    <property type="match status" value="1"/>
</dbReference>
<gene>
    <name evidence="2" type="ORF">ACI2JU_07765</name>
</gene>